<name>A0AAW2ZPE6_9EUKA</name>
<protein>
    <submittedName>
        <fullName evidence="2">Uncharacterized protein</fullName>
    </submittedName>
</protein>
<accession>A0AAW2ZPE6</accession>
<comment type="caution">
    <text evidence="2">The sequence shown here is derived from an EMBL/GenBank/DDBJ whole genome shotgun (WGS) entry which is preliminary data.</text>
</comment>
<dbReference type="EMBL" id="JAOPGA020001041">
    <property type="protein sequence ID" value="KAL0484414.1"/>
    <property type="molecule type" value="Genomic_DNA"/>
</dbReference>
<sequence length="166" mass="19295">MTSDERPTEEQILQNRNLYIQNAMQRVASMALERRQRSLQLISQNKDAFQNLLVVIQSPEENAVISPIHNSTRTLLIVLSLLFTQGQQKDFSSISQHYDVKEIDVALSRINFEEITNHCYDQIHPYFNEGLYPEMEPQKMSQLSPIHDGLFQFVDSAFSFIKIKYA</sequence>
<reference evidence="2 3" key="1">
    <citation type="submission" date="2024-03" db="EMBL/GenBank/DDBJ databases">
        <title>The Acrasis kona genome and developmental transcriptomes reveal deep origins of eukaryotic multicellular pathways.</title>
        <authorList>
            <person name="Sheikh S."/>
            <person name="Fu C.-J."/>
            <person name="Brown M.W."/>
            <person name="Baldauf S.L."/>
        </authorList>
    </citation>
    <scope>NUCLEOTIDE SEQUENCE [LARGE SCALE GENOMIC DNA]</scope>
    <source>
        <strain evidence="2 3">ATCC MYA-3509</strain>
    </source>
</reference>
<dbReference type="Proteomes" id="UP001431209">
    <property type="component" value="Unassembled WGS sequence"/>
</dbReference>
<evidence type="ECO:0000313" key="3">
    <source>
        <dbReference type="Proteomes" id="UP001431209"/>
    </source>
</evidence>
<proteinExistence type="predicted"/>
<dbReference type="AlphaFoldDB" id="A0AAW2ZPE6"/>
<organism evidence="2 3">
    <name type="scientific">Acrasis kona</name>
    <dbReference type="NCBI Taxonomy" id="1008807"/>
    <lineage>
        <taxon>Eukaryota</taxon>
        <taxon>Discoba</taxon>
        <taxon>Heterolobosea</taxon>
        <taxon>Tetramitia</taxon>
        <taxon>Eutetramitia</taxon>
        <taxon>Acrasidae</taxon>
        <taxon>Acrasis</taxon>
    </lineage>
</organism>
<evidence type="ECO:0000313" key="2">
    <source>
        <dbReference type="EMBL" id="KAL0491289.1"/>
    </source>
</evidence>
<gene>
    <name evidence="1" type="ORF">AKO1_002236</name>
    <name evidence="2" type="ORF">AKO1_002372</name>
</gene>
<keyword evidence="3" id="KW-1185">Reference proteome</keyword>
<dbReference type="EMBL" id="JAOPGA020001780">
    <property type="protein sequence ID" value="KAL0491289.1"/>
    <property type="molecule type" value="Genomic_DNA"/>
</dbReference>
<evidence type="ECO:0000313" key="1">
    <source>
        <dbReference type="EMBL" id="KAL0484414.1"/>
    </source>
</evidence>